<accession>A0A7G9A3T4</accession>
<sequence length="82" mass="9543">MKLFLIKDKITRHASLIMAKCEEDAISHWYTYHSSNCNLIDINCIMRITDILGDKNTRKILELWGVSETGDKIQLCPIEINY</sequence>
<protein>
    <submittedName>
        <fullName evidence="1">Uncharacterized protein</fullName>
    </submittedName>
</protein>
<organism evidence="1">
    <name type="scientific">Bacteriophage sp</name>
    <dbReference type="NCBI Taxonomy" id="38018"/>
    <lineage>
        <taxon>Viruses</taxon>
    </lineage>
</organism>
<name>A0A7G9A3T4_9VIRU</name>
<dbReference type="EMBL" id="MT840185">
    <property type="protein sequence ID" value="QNL31407.1"/>
    <property type="molecule type" value="Genomic_DNA"/>
</dbReference>
<reference evidence="1" key="1">
    <citation type="submission" date="2020-07" db="EMBL/GenBank/DDBJ databases">
        <title>Dissolved microcystin release linked to lysis of a Microcystis spp. bloom in Lake Erie (USA) attributed to a novel cyanophage.</title>
        <authorList>
            <person name="McKindles K.M."/>
            <person name="Manes M.A."/>
            <person name="DeMarco J.R."/>
            <person name="McClure A."/>
            <person name="McKay R.M."/>
            <person name="Davis T.W."/>
            <person name="Bullerjahn G.S."/>
        </authorList>
    </citation>
    <scope>NUCLEOTIDE SEQUENCE</scope>
</reference>
<evidence type="ECO:0000313" key="1">
    <source>
        <dbReference type="EMBL" id="QNL31407.1"/>
    </source>
</evidence>
<proteinExistence type="predicted"/>